<evidence type="ECO:0000256" key="3">
    <source>
        <dbReference type="ARBA" id="ARBA00011245"/>
    </source>
</evidence>
<dbReference type="PROSITE" id="PS51257">
    <property type="entry name" value="PROKAR_LIPOPROTEIN"/>
    <property type="match status" value="1"/>
</dbReference>
<keyword evidence="11" id="KW-0998">Cell outer membrane</keyword>
<dbReference type="RefSeq" id="WP_181463211.1">
    <property type="nucleotide sequence ID" value="NZ_UAPV01000001.1"/>
</dbReference>
<evidence type="ECO:0000256" key="11">
    <source>
        <dbReference type="ARBA" id="ARBA00023237"/>
    </source>
</evidence>
<keyword evidence="12 14" id="KW-0449">Lipoprotein</keyword>
<name>A0A2X0WW35_9GAMM</name>
<keyword evidence="9" id="KW-0564">Palmitate</keyword>
<keyword evidence="6 13" id="KW-0732">Signal</keyword>
<gene>
    <name evidence="14" type="ORF">NCTC13093_02120</name>
</gene>
<evidence type="ECO:0000256" key="8">
    <source>
        <dbReference type="ARBA" id="ARBA00023136"/>
    </source>
</evidence>
<evidence type="ECO:0000256" key="1">
    <source>
        <dbReference type="ARBA" id="ARBA00004459"/>
    </source>
</evidence>
<evidence type="ECO:0000313" key="14">
    <source>
        <dbReference type="EMBL" id="SPT70702.1"/>
    </source>
</evidence>
<dbReference type="EMBL" id="UAPV01000001">
    <property type="protein sequence ID" value="SPT70702.1"/>
    <property type="molecule type" value="Genomic_DNA"/>
</dbReference>
<dbReference type="AlphaFoldDB" id="A0A2X0WW35"/>
<protein>
    <recommendedName>
        <fullName evidence="4">Outer-membrane lipoprotein LolB</fullName>
    </recommendedName>
</protein>
<evidence type="ECO:0000256" key="4">
    <source>
        <dbReference type="ARBA" id="ARBA00016202"/>
    </source>
</evidence>
<keyword evidence="7" id="KW-0653">Protein transport</keyword>
<feature type="chain" id="PRO_5016041502" description="Outer-membrane lipoprotein LolB" evidence="13">
    <location>
        <begin position="21"/>
        <end position="186"/>
    </location>
</feature>
<evidence type="ECO:0000256" key="13">
    <source>
        <dbReference type="SAM" id="SignalP"/>
    </source>
</evidence>
<dbReference type="SUPFAM" id="SSF89392">
    <property type="entry name" value="Prokaryotic lipoproteins and lipoprotein localization factors"/>
    <property type="match status" value="1"/>
</dbReference>
<keyword evidence="10" id="KW-0143">Chaperone</keyword>
<evidence type="ECO:0000256" key="7">
    <source>
        <dbReference type="ARBA" id="ARBA00022927"/>
    </source>
</evidence>
<evidence type="ECO:0000256" key="5">
    <source>
        <dbReference type="ARBA" id="ARBA00022448"/>
    </source>
</evidence>
<keyword evidence="8" id="KW-0472">Membrane</keyword>
<dbReference type="InterPro" id="IPR004565">
    <property type="entry name" value="OM_lipoprot_LolB"/>
</dbReference>
<dbReference type="Pfam" id="PF03550">
    <property type="entry name" value="LolB"/>
    <property type="match status" value="1"/>
</dbReference>
<evidence type="ECO:0000256" key="6">
    <source>
        <dbReference type="ARBA" id="ARBA00022729"/>
    </source>
</evidence>
<evidence type="ECO:0000313" key="15">
    <source>
        <dbReference type="Proteomes" id="UP000250086"/>
    </source>
</evidence>
<evidence type="ECO:0000256" key="9">
    <source>
        <dbReference type="ARBA" id="ARBA00023139"/>
    </source>
</evidence>
<comment type="subunit">
    <text evidence="3">Monomer.</text>
</comment>
<dbReference type="InterPro" id="IPR029046">
    <property type="entry name" value="LolA/LolB/LppX"/>
</dbReference>
<dbReference type="GO" id="GO:0009279">
    <property type="term" value="C:cell outer membrane"/>
    <property type="evidence" value="ECO:0007669"/>
    <property type="project" value="UniProtKB-SubCell"/>
</dbReference>
<comment type="similarity">
    <text evidence="2">Belongs to the LolB family.</text>
</comment>
<dbReference type="GO" id="GO:0015031">
    <property type="term" value="P:protein transport"/>
    <property type="evidence" value="ECO:0007669"/>
    <property type="project" value="UniProtKB-KW"/>
</dbReference>
<dbReference type="Proteomes" id="UP000250086">
    <property type="component" value="Unassembled WGS sequence"/>
</dbReference>
<keyword evidence="15" id="KW-1185">Reference proteome</keyword>
<feature type="signal peptide" evidence="13">
    <location>
        <begin position="1"/>
        <end position="20"/>
    </location>
</feature>
<comment type="subcellular location">
    <subcellularLocation>
        <location evidence="1">Cell outer membrane</location>
        <topology evidence="1">Lipid-anchor</topology>
    </subcellularLocation>
</comment>
<evidence type="ECO:0000256" key="12">
    <source>
        <dbReference type="ARBA" id="ARBA00023288"/>
    </source>
</evidence>
<reference evidence="14 15" key="1">
    <citation type="submission" date="2018-06" db="EMBL/GenBank/DDBJ databases">
        <authorList>
            <consortium name="Pathogen Informatics"/>
            <person name="Doyle S."/>
        </authorList>
    </citation>
    <scope>NUCLEOTIDE SEQUENCE [LARGE SCALE GENOMIC DNA]</scope>
    <source>
        <strain evidence="14 15">NCTC13093</strain>
    </source>
</reference>
<keyword evidence="5" id="KW-0813">Transport</keyword>
<organism evidence="14 15">
    <name type="scientific">Anaerobiospirillum thomasii</name>
    <dbReference type="NCBI Taxonomy" id="179995"/>
    <lineage>
        <taxon>Bacteria</taxon>
        <taxon>Pseudomonadati</taxon>
        <taxon>Pseudomonadota</taxon>
        <taxon>Gammaproteobacteria</taxon>
        <taxon>Aeromonadales</taxon>
        <taxon>Succinivibrionaceae</taxon>
        <taxon>Anaerobiospirillum</taxon>
    </lineage>
</organism>
<dbReference type="Gene3D" id="2.50.20.10">
    <property type="entry name" value="Lipoprotein localisation LolA/LolB/LppX"/>
    <property type="match status" value="1"/>
</dbReference>
<proteinExistence type="inferred from homology"/>
<evidence type="ECO:0000256" key="2">
    <source>
        <dbReference type="ARBA" id="ARBA00009696"/>
    </source>
</evidence>
<accession>A0A2X0WW35</accession>
<evidence type="ECO:0000256" key="10">
    <source>
        <dbReference type="ARBA" id="ARBA00023186"/>
    </source>
</evidence>
<sequence length="186" mass="20525">MLKKIKIAGFATLLALSLTACQTADQSYKAGYDQLLLQTVYDKIKITGRIGLISKAQKTSLRFVLEKDKNLKTLHLLSPIGHTLASLFITDNFVRLKSSDGQIDGTSLKDVLYEATGISLPDDNILALIMGALDEVTLDKKGYPLKAQVGDFFINYKGFAARQSLMLPSSIDIKHTNYRLKIALDD</sequence>